<dbReference type="AlphaFoldDB" id="A0A329M3M6"/>
<comment type="caution">
    <text evidence="1">The sequence shown here is derived from an EMBL/GenBank/DDBJ whole genome shotgun (WGS) entry which is preliminary data.</text>
</comment>
<organism evidence="1 2">
    <name type="scientific">Paenibacillus contaminans</name>
    <dbReference type="NCBI Taxonomy" id="450362"/>
    <lineage>
        <taxon>Bacteria</taxon>
        <taxon>Bacillati</taxon>
        <taxon>Bacillota</taxon>
        <taxon>Bacilli</taxon>
        <taxon>Bacillales</taxon>
        <taxon>Paenibacillaceae</taxon>
        <taxon>Paenibacillus</taxon>
    </lineage>
</organism>
<dbReference type="EMBL" id="QMFB01000026">
    <property type="protein sequence ID" value="RAV14378.1"/>
    <property type="molecule type" value="Genomic_DNA"/>
</dbReference>
<evidence type="ECO:0000313" key="1">
    <source>
        <dbReference type="EMBL" id="RAV14378.1"/>
    </source>
</evidence>
<sequence length="63" mass="6954">TIQRVLVLFKAEILAPTGMLIVRQTKLIIAFASLVSENEHFTCEIVRTASLTIRFSPLSTGHA</sequence>
<accession>A0A329M3M6</accession>
<gene>
    <name evidence="1" type="ORF">DQG23_31270</name>
</gene>
<feature type="non-terminal residue" evidence="1">
    <location>
        <position position="1"/>
    </location>
</feature>
<protein>
    <submittedName>
        <fullName evidence="1">Uncharacterized protein</fullName>
    </submittedName>
</protein>
<evidence type="ECO:0000313" key="2">
    <source>
        <dbReference type="Proteomes" id="UP000250369"/>
    </source>
</evidence>
<name>A0A329M3M6_9BACL</name>
<keyword evidence="2" id="KW-1185">Reference proteome</keyword>
<proteinExistence type="predicted"/>
<dbReference type="Proteomes" id="UP000250369">
    <property type="component" value="Unassembled WGS sequence"/>
</dbReference>
<reference evidence="1 2" key="1">
    <citation type="journal article" date="2009" name="Int. J. Syst. Evol. Microbiol.">
        <title>Paenibacillus contaminans sp. nov., isolated from a contaminated laboratory plate.</title>
        <authorList>
            <person name="Chou J.H."/>
            <person name="Lee J.H."/>
            <person name="Lin M.C."/>
            <person name="Chang P.S."/>
            <person name="Arun A.B."/>
            <person name="Young C.C."/>
            <person name="Chen W.M."/>
        </authorList>
    </citation>
    <scope>NUCLEOTIDE SEQUENCE [LARGE SCALE GENOMIC DNA]</scope>
    <source>
        <strain evidence="1 2">CKOBP-6</strain>
    </source>
</reference>